<gene>
    <name evidence="2" type="ORF">KSF_024730</name>
</gene>
<comment type="caution">
    <text evidence="2">The sequence shown here is derived from an EMBL/GenBank/DDBJ whole genome shotgun (WGS) entry which is preliminary data.</text>
</comment>
<keyword evidence="1" id="KW-1133">Transmembrane helix</keyword>
<name>A0A8J3N1P7_9CHLR</name>
<evidence type="ECO:0000256" key="1">
    <source>
        <dbReference type="SAM" id="Phobius"/>
    </source>
</evidence>
<dbReference type="RefSeq" id="WP_220203261.1">
    <property type="nucleotide sequence ID" value="NZ_BNJK01000001.1"/>
</dbReference>
<accession>A0A8J3N1P7</accession>
<evidence type="ECO:0000313" key="3">
    <source>
        <dbReference type="Proteomes" id="UP000597444"/>
    </source>
</evidence>
<organism evidence="2 3">
    <name type="scientific">Reticulibacter mediterranei</name>
    <dbReference type="NCBI Taxonomy" id="2778369"/>
    <lineage>
        <taxon>Bacteria</taxon>
        <taxon>Bacillati</taxon>
        <taxon>Chloroflexota</taxon>
        <taxon>Ktedonobacteria</taxon>
        <taxon>Ktedonobacterales</taxon>
        <taxon>Reticulibacteraceae</taxon>
        <taxon>Reticulibacter</taxon>
    </lineage>
</organism>
<dbReference type="Proteomes" id="UP000597444">
    <property type="component" value="Unassembled WGS sequence"/>
</dbReference>
<proteinExistence type="predicted"/>
<dbReference type="EMBL" id="BNJK01000001">
    <property type="protein sequence ID" value="GHO92425.1"/>
    <property type="molecule type" value="Genomic_DNA"/>
</dbReference>
<reference evidence="2" key="1">
    <citation type="submission" date="2020-10" db="EMBL/GenBank/DDBJ databases">
        <title>Taxonomic study of unclassified bacteria belonging to the class Ktedonobacteria.</title>
        <authorList>
            <person name="Yabe S."/>
            <person name="Wang C.M."/>
            <person name="Zheng Y."/>
            <person name="Sakai Y."/>
            <person name="Cavaletti L."/>
            <person name="Monciardini P."/>
            <person name="Donadio S."/>
        </authorList>
    </citation>
    <scope>NUCLEOTIDE SEQUENCE</scope>
    <source>
        <strain evidence="2">ID150040</strain>
    </source>
</reference>
<evidence type="ECO:0000313" key="2">
    <source>
        <dbReference type="EMBL" id="GHO92425.1"/>
    </source>
</evidence>
<feature type="transmembrane region" description="Helical" evidence="1">
    <location>
        <begin position="25"/>
        <end position="54"/>
    </location>
</feature>
<keyword evidence="1" id="KW-0472">Membrane</keyword>
<sequence>MAFSKRSIFRESAIQKYLRRQEQGVLLRVISPPAFLLLWIVVVFFLGAIGLTWLVELPISLTGQGIIMEQNQQGDSKIVAALFFSPDQQGQLHRGQPVNLNVGSTANGLTGSIASVETQKISPEEARQRFNLQGALVQVVTGPSIVAFVDIKSASSTRIYVGSVCAAQVRIGSQRVLSLLPGFNQFLKG</sequence>
<keyword evidence="3" id="KW-1185">Reference proteome</keyword>
<dbReference type="AlphaFoldDB" id="A0A8J3N1P7"/>
<protein>
    <submittedName>
        <fullName evidence="2">Uncharacterized protein</fullName>
    </submittedName>
</protein>
<keyword evidence="1" id="KW-0812">Transmembrane</keyword>